<evidence type="ECO:0000313" key="4">
    <source>
        <dbReference type="Proteomes" id="UP001152888"/>
    </source>
</evidence>
<keyword evidence="4" id="KW-1185">Reference proteome</keyword>
<sequence>MADNPIPGPSVSKRLRFRDPRNLNDEELRQLAYLSEDSLDDEPFEDSGSEWSGAEDIIEEAVNSLESDSGHSNDEAEVPSLSEMWTEGPPQLKKIMFTGQQRLNVPVPDRRRPIDFFFLLVDDNFFELLVRETNSYAEIVLLNECQGPHSRISRWKPVNKEEMSIFLGMTFYMGILQLPRFRDYWRTDRLYNFRIRKFMSRDRYLIILRCLHFAENPRAGGAAQSDRLYKVRPLLDFFNKKMSIIYSPGKNLSIDESMLLWRGRLLFRQYIKNKKHKYGIKFYLLTECDGTILKIQIYCGVFDDLGGKGHAANVVLNLLDNYCNNGYSVYMDNFYNSVSLARQLLEYKIFCTGTLRAGRKDTPKEIFQIAQFRTRPVGRNHQLNIFHQM</sequence>
<dbReference type="Proteomes" id="UP001152888">
    <property type="component" value="Unassembled WGS sequence"/>
</dbReference>
<reference evidence="3" key="1">
    <citation type="submission" date="2022-03" db="EMBL/GenBank/DDBJ databases">
        <authorList>
            <person name="Sayadi A."/>
        </authorList>
    </citation>
    <scope>NUCLEOTIDE SEQUENCE</scope>
</reference>
<feature type="region of interest" description="Disordered" evidence="1">
    <location>
        <begin position="34"/>
        <end position="57"/>
    </location>
</feature>
<dbReference type="PANTHER" id="PTHR46599:SF3">
    <property type="entry name" value="PIGGYBAC TRANSPOSABLE ELEMENT-DERIVED PROTEIN 4"/>
    <property type="match status" value="1"/>
</dbReference>
<protein>
    <recommendedName>
        <fullName evidence="2">PiggyBac transposable element-derived protein domain-containing protein</fullName>
    </recommendedName>
</protein>
<feature type="domain" description="PiggyBac transposable element-derived protein" evidence="2">
    <location>
        <begin position="113"/>
        <end position="368"/>
    </location>
</feature>
<dbReference type="Pfam" id="PF13843">
    <property type="entry name" value="DDE_Tnp_1_7"/>
    <property type="match status" value="1"/>
</dbReference>
<dbReference type="AlphaFoldDB" id="A0A9P0KN74"/>
<gene>
    <name evidence="3" type="ORF">ACAOBT_LOCUS12184</name>
</gene>
<dbReference type="InterPro" id="IPR029526">
    <property type="entry name" value="PGBD"/>
</dbReference>
<evidence type="ECO:0000313" key="3">
    <source>
        <dbReference type="EMBL" id="CAH1976557.1"/>
    </source>
</evidence>
<comment type="caution">
    <text evidence="3">The sequence shown here is derived from an EMBL/GenBank/DDBJ whole genome shotgun (WGS) entry which is preliminary data.</text>
</comment>
<dbReference type="EMBL" id="CAKOFQ010006849">
    <property type="protein sequence ID" value="CAH1976557.1"/>
    <property type="molecule type" value="Genomic_DNA"/>
</dbReference>
<dbReference type="OrthoDB" id="6740508at2759"/>
<organism evidence="3 4">
    <name type="scientific">Acanthoscelides obtectus</name>
    <name type="common">Bean weevil</name>
    <name type="synonym">Bruchus obtectus</name>
    <dbReference type="NCBI Taxonomy" id="200917"/>
    <lineage>
        <taxon>Eukaryota</taxon>
        <taxon>Metazoa</taxon>
        <taxon>Ecdysozoa</taxon>
        <taxon>Arthropoda</taxon>
        <taxon>Hexapoda</taxon>
        <taxon>Insecta</taxon>
        <taxon>Pterygota</taxon>
        <taxon>Neoptera</taxon>
        <taxon>Endopterygota</taxon>
        <taxon>Coleoptera</taxon>
        <taxon>Polyphaga</taxon>
        <taxon>Cucujiformia</taxon>
        <taxon>Chrysomeloidea</taxon>
        <taxon>Chrysomelidae</taxon>
        <taxon>Bruchinae</taxon>
        <taxon>Bruchini</taxon>
        <taxon>Acanthoscelides</taxon>
    </lineage>
</organism>
<evidence type="ECO:0000259" key="2">
    <source>
        <dbReference type="Pfam" id="PF13843"/>
    </source>
</evidence>
<accession>A0A9P0KN74</accession>
<dbReference type="PANTHER" id="PTHR46599">
    <property type="entry name" value="PIGGYBAC TRANSPOSABLE ELEMENT-DERIVED PROTEIN 4"/>
    <property type="match status" value="1"/>
</dbReference>
<feature type="compositionally biased region" description="Acidic residues" evidence="1">
    <location>
        <begin position="37"/>
        <end position="48"/>
    </location>
</feature>
<proteinExistence type="predicted"/>
<name>A0A9P0KN74_ACAOB</name>
<evidence type="ECO:0000256" key="1">
    <source>
        <dbReference type="SAM" id="MobiDB-lite"/>
    </source>
</evidence>